<keyword evidence="1" id="KW-0040">ANK repeat</keyword>
<comment type="caution">
    <text evidence="2">The sequence shown here is derived from an EMBL/GenBank/DDBJ whole genome shotgun (WGS) entry which is preliminary data.</text>
</comment>
<dbReference type="InterPro" id="IPR036770">
    <property type="entry name" value="Ankyrin_rpt-contain_sf"/>
</dbReference>
<organism evidence="2 3">
    <name type="scientific">Aureobasidium vineae</name>
    <dbReference type="NCBI Taxonomy" id="2773715"/>
    <lineage>
        <taxon>Eukaryota</taxon>
        <taxon>Fungi</taxon>
        <taxon>Dikarya</taxon>
        <taxon>Ascomycota</taxon>
        <taxon>Pezizomycotina</taxon>
        <taxon>Dothideomycetes</taxon>
        <taxon>Dothideomycetidae</taxon>
        <taxon>Dothideales</taxon>
        <taxon>Saccotheciaceae</taxon>
        <taxon>Aureobasidium</taxon>
    </lineage>
</organism>
<dbReference type="PROSITE" id="PS50088">
    <property type="entry name" value="ANK_REPEAT"/>
    <property type="match status" value="1"/>
</dbReference>
<proteinExistence type="predicted"/>
<dbReference type="EMBL" id="CAIJEN010000006">
    <property type="protein sequence ID" value="CAD0088142.1"/>
    <property type="molecule type" value="Genomic_DNA"/>
</dbReference>
<name>A0A9N8JH93_9PEZI</name>
<evidence type="ECO:0000313" key="3">
    <source>
        <dbReference type="Proteomes" id="UP000716446"/>
    </source>
</evidence>
<sequence>MAVQKSNQDIVRMLLSAGAKMHLDEALEIASAKRDEEIVQLLKDFGAVEHDEGFGIEELVEKSWYQSAMDEEMQAVAGAKIIEERPV</sequence>
<dbReference type="InterPro" id="IPR002110">
    <property type="entry name" value="Ankyrin_rpt"/>
</dbReference>
<reference evidence="2" key="1">
    <citation type="submission" date="2020-06" db="EMBL/GenBank/DDBJ databases">
        <authorList>
            <person name="Onetto C."/>
        </authorList>
    </citation>
    <scope>NUCLEOTIDE SEQUENCE</scope>
</reference>
<protein>
    <recommendedName>
        <fullName evidence="4">Ankyrin repeat protein</fullName>
    </recommendedName>
</protein>
<dbReference type="AlphaFoldDB" id="A0A9N8JH93"/>
<keyword evidence="3" id="KW-1185">Reference proteome</keyword>
<dbReference type="Gene3D" id="1.25.40.20">
    <property type="entry name" value="Ankyrin repeat-containing domain"/>
    <property type="match status" value="1"/>
</dbReference>
<feature type="repeat" description="ANK" evidence="1">
    <location>
        <begin position="1"/>
        <end position="26"/>
    </location>
</feature>
<evidence type="ECO:0008006" key="4">
    <source>
        <dbReference type="Google" id="ProtNLM"/>
    </source>
</evidence>
<dbReference type="SUPFAM" id="SSF48403">
    <property type="entry name" value="Ankyrin repeat"/>
    <property type="match status" value="1"/>
</dbReference>
<dbReference type="Proteomes" id="UP000716446">
    <property type="component" value="Unassembled WGS sequence"/>
</dbReference>
<gene>
    <name evidence="2" type="ORF">AWRI4619_LOCUS5260</name>
</gene>
<accession>A0A9N8JH93</accession>
<evidence type="ECO:0000313" key="2">
    <source>
        <dbReference type="EMBL" id="CAD0088142.1"/>
    </source>
</evidence>
<evidence type="ECO:0000256" key="1">
    <source>
        <dbReference type="PROSITE-ProRule" id="PRU00023"/>
    </source>
</evidence>